<dbReference type="InterPro" id="IPR003340">
    <property type="entry name" value="B3_DNA-bd"/>
</dbReference>
<evidence type="ECO:0000256" key="4">
    <source>
        <dbReference type="ARBA" id="ARBA00023163"/>
    </source>
</evidence>
<keyword evidence="9" id="KW-1185">Reference proteome</keyword>
<comment type="caution">
    <text evidence="8">The sequence shown here is derived from an EMBL/GenBank/DDBJ whole genome shotgun (WGS) entry which is preliminary data.</text>
</comment>
<dbReference type="SUPFAM" id="SSF101936">
    <property type="entry name" value="DNA-binding pseudobarrel domain"/>
    <property type="match status" value="1"/>
</dbReference>
<gene>
    <name evidence="8" type="ORF">V6N11_042446</name>
</gene>
<evidence type="ECO:0000256" key="2">
    <source>
        <dbReference type="ARBA" id="ARBA00023015"/>
    </source>
</evidence>
<name>A0ABR2QWC6_9ROSI</name>
<feature type="compositionally biased region" description="Basic residues" evidence="6">
    <location>
        <begin position="130"/>
        <end position="142"/>
    </location>
</feature>
<dbReference type="Pfam" id="PF02362">
    <property type="entry name" value="B3"/>
    <property type="match status" value="1"/>
</dbReference>
<evidence type="ECO:0000256" key="1">
    <source>
        <dbReference type="ARBA" id="ARBA00004123"/>
    </source>
</evidence>
<evidence type="ECO:0000256" key="5">
    <source>
        <dbReference type="ARBA" id="ARBA00023242"/>
    </source>
</evidence>
<dbReference type="PANTHER" id="PTHR46245">
    <property type="entry name" value="B3 DOMAIN-CONTAINING PROTEIN OS07G0563300"/>
    <property type="match status" value="1"/>
</dbReference>
<feature type="compositionally biased region" description="Polar residues" evidence="6">
    <location>
        <begin position="92"/>
        <end position="113"/>
    </location>
</feature>
<reference evidence="8 9" key="1">
    <citation type="journal article" date="2024" name="G3 (Bethesda)">
        <title>Genome assembly of Hibiscus sabdariffa L. provides insights into metabolisms of medicinal natural products.</title>
        <authorList>
            <person name="Kim T."/>
        </authorList>
    </citation>
    <scope>NUCLEOTIDE SEQUENCE [LARGE SCALE GENOMIC DNA]</scope>
    <source>
        <strain evidence="8">TK-2024</strain>
        <tissue evidence="8">Old leaves</tissue>
    </source>
</reference>
<dbReference type="EMBL" id="JBBPBN010000030">
    <property type="protein sequence ID" value="KAK9004996.1"/>
    <property type="molecule type" value="Genomic_DNA"/>
</dbReference>
<dbReference type="PANTHER" id="PTHR46245:SF6">
    <property type="entry name" value="B3 DOMAIN-CONTAINING PROTEIN OS07G0563300-LIKE"/>
    <property type="match status" value="1"/>
</dbReference>
<dbReference type="SMART" id="SM01019">
    <property type="entry name" value="B3"/>
    <property type="match status" value="1"/>
</dbReference>
<protein>
    <recommendedName>
        <fullName evidence="7">TF-B3 domain-containing protein</fullName>
    </recommendedName>
</protein>
<evidence type="ECO:0000313" key="9">
    <source>
        <dbReference type="Proteomes" id="UP001396334"/>
    </source>
</evidence>
<sequence>MKEDSVKLFILKPVAGESVLLVRSEFIVDVSWQSIHLQYWTLKAPHRCPPDLGRPEALLQATNSPQIPSVDPERTITEVAPVPPPDLAVRNASPNEVATPTTPGVVHQTQSSPAEIVEEDSVNSPDATKISRRKNGGKRGKGANKQTQVCRLKSSLVPLFEKELTPSDTDIKKGRLLLPKRCAEAYFPKISEQQGIFLTVEDTKGNAWKLHFRFWTNTNGRMYFLEGLRDCMTLMQWAAGDTVTLVSEQFPWIAEDA</sequence>
<feature type="domain" description="TF-B3" evidence="7">
    <location>
        <begin position="160"/>
        <end position="255"/>
    </location>
</feature>
<accession>A0ABR2QWC6</accession>
<dbReference type="CDD" id="cd10017">
    <property type="entry name" value="B3_DNA"/>
    <property type="match status" value="1"/>
</dbReference>
<dbReference type="InterPro" id="IPR015300">
    <property type="entry name" value="DNA-bd_pseudobarrel_sf"/>
</dbReference>
<evidence type="ECO:0000259" key="7">
    <source>
        <dbReference type="SMART" id="SM01019"/>
    </source>
</evidence>
<feature type="region of interest" description="Disordered" evidence="6">
    <location>
        <begin position="90"/>
        <end position="147"/>
    </location>
</feature>
<keyword evidence="5" id="KW-0539">Nucleus</keyword>
<keyword evidence="2" id="KW-0805">Transcription regulation</keyword>
<proteinExistence type="predicted"/>
<dbReference type="Gene3D" id="2.40.330.10">
    <property type="entry name" value="DNA-binding pseudobarrel domain"/>
    <property type="match status" value="1"/>
</dbReference>
<evidence type="ECO:0000313" key="8">
    <source>
        <dbReference type="EMBL" id="KAK9004996.1"/>
    </source>
</evidence>
<dbReference type="Proteomes" id="UP001396334">
    <property type="component" value="Unassembled WGS sequence"/>
</dbReference>
<evidence type="ECO:0000256" key="3">
    <source>
        <dbReference type="ARBA" id="ARBA00023125"/>
    </source>
</evidence>
<comment type="subcellular location">
    <subcellularLocation>
        <location evidence="1">Nucleus</location>
    </subcellularLocation>
</comment>
<organism evidence="8 9">
    <name type="scientific">Hibiscus sabdariffa</name>
    <name type="common">roselle</name>
    <dbReference type="NCBI Taxonomy" id="183260"/>
    <lineage>
        <taxon>Eukaryota</taxon>
        <taxon>Viridiplantae</taxon>
        <taxon>Streptophyta</taxon>
        <taxon>Embryophyta</taxon>
        <taxon>Tracheophyta</taxon>
        <taxon>Spermatophyta</taxon>
        <taxon>Magnoliopsida</taxon>
        <taxon>eudicotyledons</taxon>
        <taxon>Gunneridae</taxon>
        <taxon>Pentapetalae</taxon>
        <taxon>rosids</taxon>
        <taxon>malvids</taxon>
        <taxon>Malvales</taxon>
        <taxon>Malvaceae</taxon>
        <taxon>Malvoideae</taxon>
        <taxon>Hibiscus</taxon>
    </lineage>
</organism>
<keyword evidence="3" id="KW-0238">DNA-binding</keyword>
<evidence type="ECO:0000256" key="6">
    <source>
        <dbReference type="SAM" id="MobiDB-lite"/>
    </source>
</evidence>
<keyword evidence="4" id="KW-0804">Transcription</keyword>